<dbReference type="InterPro" id="IPR009045">
    <property type="entry name" value="Zn_M74/Hedgehog-like"/>
</dbReference>
<keyword evidence="4" id="KW-1185">Reference proteome</keyword>
<dbReference type="InterPro" id="IPR013230">
    <property type="entry name" value="Peptidase_M15A_C"/>
</dbReference>
<dbReference type="RefSeq" id="WP_183458038.1">
    <property type="nucleotide sequence ID" value="NZ_JACHWZ010000005.1"/>
</dbReference>
<reference evidence="3 4" key="1">
    <citation type="submission" date="2020-08" db="EMBL/GenBank/DDBJ databases">
        <title>Genomic Encyclopedia of Type Strains, Phase III (KMG-III): the genomes of soil and plant-associated and newly described type strains.</title>
        <authorList>
            <person name="Whitman W."/>
        </authorList>
    </citation>
    <scope>NUCLEOTIDE SEQUENCE [LARGE SCALE GENOMIC DNA]</scope>
    <source>
        <strain evidence="3 4">CECT 8799</strain>
    </source>
</reference>
<comment type="caution">
    <text evidence="3">The sequence shown here is derived from an EMBL/GenBank/DDBJ whole genome shotgun (WGS) entry which is preliminary data.</text>
</comment>
<dbReference type="Proteomes" id="UP000535937">
    <property type="component" value="Unassembled WGS sequence"/>
</dbReference>
<evidence type="ECO:0000259" key="2">
    <source>
        <dbReference type="Pfam" id="PF08291"/>
    </source>
</evidence>
<organism evidence="3 4">
    <name type="scientific">Microbulbifer rhizosphaerae</name>
    <dbReference type="NCBI Taxonomy" id="1562603"/>
    <lineage>
        <taxon>Bacteria</taxon>
        <taxon>Pseudomonadati</taxon>
        <taxon>Pseudomonadota</taxon>
        <taxon>Gammaproteobacteria</taxon>
        <taxon>Cellvibrionales</taxon>
        <taxon>Microbulbiferaceae</taxon>
        <taxon>Microbulbifer</taxon>
    </lineage>
</organism>
<dbReference type="SUPFAM" id="SSF55166">
    <property type="entry name" value="Hedgehog/DD-peptidase"/>
    <property type="match status" value="1"/>
</dbReference>
<evidence type="ECO:0000256" key="1">
    <source>
        <dbReference type="SAM" id="Phobius"/>
    </source>
</evidence>
<accession>A0A7W4WAA0</accession>
<feature type="domain" description="Peptidase M15A C-terminal" evidence="2">
    <location>
        <begin position="130"/>
        <end position="197"/>
    </location>
</feature>
<sequence length="227" mass="25826">MPLPINPITPLLSRFRRLSRGEKTNWGVLFALMALLLFVLVALWLYVYLKSLERPYYELKGYRVADQRSLTAFLRREHNRTQLAQLADFLERAGVGDVTPAANLLRQGPDWLDIEEPPFALPPQDQWRNMVATLAMVRDRVQPAVGPVEIVSAYRSDSYNQKAGGANGRAHQTFCALDLVPQSNISRKELIEELRSLHARLGPESNFGLGVYSDVRFHVDTCGYRSW</sequence>
<dbReference type="EMBL" id="JACHWZ010000005">
    <property type="protein sequence ID" value="MBB3060556.1"/>
    <property type="molecule type" value="Genomic_DNA"/>
</dbReference>
<keyword evidence="1" id="KW-0812">Transmembrane</keyword>
<protein>
    <recommendedName>
        <fullName evidence="2">Peptidase M15A C-terminal domain-containing protein</fullName>
    </recommendedName>
</protein>
<gene>
    <name evidence="3" type="ORF">FHS09_001375</name>
</gene>
<keyword evidence="1" id="KW-1133">Transmembrane helix</keyword>
<dbReference type="Pfam" id="PF08291">
    <property type="entry name" value="Peptidase_M15_3"/>
    <property type="match status" value="1"/>
</dbReference>
<keyword evidence="1" id="KW-0472">Membrane</keyword>
<dbReference type="Gene3D" id="3.30.1380.10">
    <property type="match status" value="1"/>
</dbReference>
<evidence type="ECO:0000313" key="3">
    <source>
        <dbReference type="EMBL" id="MBB3060556.1"/>
    </source>
</evidence>
<proteinExistence type="predicted"/>
<feature type="transmembrane region" description="Helical" evidence="1">
    <location>
        <begin position="26"/>
        <end position="49"/>
    </location>
</feature>
<dbReference type="AlphaFoldDB" id="A0A7W4WAA0"/>
<name>A0A7W4WAA0_9GAMM</name>
<evidence type="ECO:0000313" key="4">
    <source>
        <dbReference type="Proteomes" id="UP000535937"/>
    </source>
</evidence>